<feature type="region of interest" description="Disordered" evidence="1">
    <location>
        <begin position="27"/>
        <end position="57"/>
    </location>
</feature>
<protein>
    <submittedName>
        <fullName evidence="2">Uncharacterized protein</fullName>
    </submittedName>
</protein>
<feature type="region of interest" description="Disordered" evidence="1">
    <location>
        <begin position="100"/>
        <end position="140"/>
    </location>
</feature>
<evidence type="ECO:0000256" key="1">
    <source>
        <dbReference type="SAM" id="MobiDB-lite"/>
    </source>
</evidence>
<reference evidence="2 3" key="1">
    <citation type="submission" date="2020-08" db="EMBL/GenBank/DDBJ databases">
        <title>Whole genome shotgun sequence of Actinocatenispora thailandica NBRC 105041.</title>
        <authorList>
            <person name="Komaki H."/>
            <person name="Tamura T."/>
        </authorList>
    </citation>
    <scope>NUCLEOTIDE SEQUENCE [LARGE SCALE GENOMIC DNA]</scope>
    <source>
        <strain evidence="2 3">NBRC 105041</strain>
    </source>
</reference>
<organism evidence="2 3">
    <name type="scientific">Actinocatenispora thailandica</name>
    <dbReference type="NCBI Taxonomy" id="227318"/>
    <lineage>
        <taxon>Bacteria</taxon>
        <taxon>Bacillati</taxon>
        <taxon>Actinomycetota</taxon>
        <taxon>Actinomycetes</taxon>
        <taxon>Micromonosporales</taxon>
        <taxon>Micromonosporaceae</taxon>
        <taxon>Actinocatenispora</taxon>
    </lineage>
</organism>
<dbReference type="Proteomes" id="UP000611640">
    <property type="component" value="Chromosome"/>
</dbReference>
<dbReference type="KEGG" id="atl:Athai_47290"/>
<accession>A0A7R7DT07</accession>
<evidence type="ECO:0000313" key="3">
    <source>
        <dbReference type="Proteomes" id="UP000611640"/>
    </source>
</evidence>
<keyword evidence="3" id="KW-1185">Reference proteome</keyword>
<dbReference type="AlphaFoldDB" id="A0A7R7DT07"/>
<dbReference type="EMBL" id="AP023355">
    <property type="protein sequence ID" value="BCJ37226.1"/>
    <property type="molecule type" value="Genomic_DNA"/>
</dbReference>
<evidence type="ECO:0000313" key="2">
    <source>
        <dbReference type="EMBL" id="BCJ37226.1"/>
    </source>
</evidence>
<name>A0A7R7DT07_9ACTN</name>
<gene>
    <name evidence="2" type="ORF">Athai_47290</name>
</gene>
<proteinExistence type="predicted"/>
<sequence>MLSVEACAVGVGMPRVVVSKPANIDFTHDRTRKKRDPPQSLTRDRRLHGQTGHVPPVDYEINYSLTTTKPQATTTIRDIYPNRCGSDRPVSGAWCCPGKGERPRARGLFPEPSSPRLATSGRPRARGAVPDDIDFMVHRD</sequence>